<name>A0A498C6W4_9GAMM</name>
<evidence type="ECO:0000256" key="1">
    <source>
        <dbReference type="ARBA" id="ARBA00022472"/>
    </source>
</evidence>
<evidence type="ECO:0000256" key="7">
    <source>
        <dbReference type="HAMAP-Rule" id="MF_00945"/>
    </source>
</evidence>
<keyword evidence="1 7" id="KW-0806">Transcription termination</keyword>
<dbReference type="EMBL" id="RCDA01000001">
    <property type="protein sequence ID" value="RLK50809.1"/>
    <property type="molecule type" value="Genomic_DNA"/>
</dbReference>
<sequence length="498" mass="55722">MSKEILLVVEATSNEKGVDREVIFEAIEAALASATRKRHPEDIDARVEVNRNTGDYSTFRRWWVVETEDEVEAPARQITLEAAREKQPEVEVGECIEEPMESVEFGRIAAQTAKQVIVQRVREAERAKVVEAFEDRIGELVTGTVKRLERGSVIMDLGGNAEALIAREDMIPREAVRREDRLRGYLKEVRPEPRGPQLFVTRTAPDFLIELFKLEVPEVGQELIEIMGAARDPGVRAKIAVRNLDPRIDPVGACVGMRGSRVQAVSNELAGERIDIILWDDNPAQFVINALAPAEVESIVVDEDSQSMDIAVAEEQLSQAIGRGGQNVRLASELTGWELNVMTAEEAEAKNQEEAAQYQQLFQDKLDVDEEIAAILVQEGFSSLEEVAYVPTNELLEVEEFDEDIVEELRARARDVLASEAEEREQAGEGPAEDLLNMEGMDERLAQSLAARGVRTMEDLAEQSVDELMEIQGMDEERAGQLIMKAREPWFADQQDDE</sequence>
<dbReference type="CDD" id="cd22529">
    <property type="entry name" value="KH-II_NusA_rpt2"/>
    <property type="match status" value="1"/>
</dbReference>
<dbReference type="Gene3D" id="1.10.150.20">
    <property type="entry name" value="5' to 3' exonuclease, C-terminal subdomain"/>
    <property type="match status" value="2"/>
</dbReference>
<reference evidence="9 10" key="1">
    <citation type="submission" date="2018-10" db="EMBL/GenBank/DDBJ databases">
        <title>Genomic Encyclopedia of Type Strains, Phase IV (KMG-IV): sequencing the most valuable type-strain genomes for metagenomic binning, comparative biology and taxonomic classification.</title>
        <authorList>
            <person name="Goeker M."/>
        </authorList>
    </citation>
    <scope>NUCLEOTIDE SEQUENCE [LARGE SCALE GENOMIC DNA]</scope>
    <source>
        <strain evidence="9 10">DSM 12769</strain>
    </source>
</reference>
<dbReference type="SMART" id="SM00322">
    <property type="entry name" value="KH"/>
    <property type="match status" value="2"/>
</dbReference>
<dbReference type="InterPro" id="IPR010995">
    <property type="entry name" value="DNA_repair_Rad51/TF_NusA_a-hlx"/>
</dbReference>
<dbReference type="InterPro" id="IPR030842">
    <property type="entry name" value="TF_NusA_bacterial"/>
</dbReference>
<dbReference type="PROSITE" id="PS50084">
    <property type="entry name" value="KH_TYPE_1"/>
    <property type="match status" value="1"/>
</dbReference>
<dbReference type="GO" id="GO:0006353">
    <property type="term" value="P:DNA-templated transcription termination"/>
    <property type="evidence" value="ECO:0007669"/>
    <property type="project" value="UniProtKB-UniRule"/>
</dbReference>
<dbReference type="Gene3D" id="2.40.50.140">
    <property type="entry name" value="Nucleic acid-binding proteins"/>
    <property type="match status" value="1"/>
</dbReference>
<dbReference type="NCBIfam" id="TIGR01954">
    <property type="entry name" value="nusA_Cterm_rpt"/>
    <property type="match status" value="2"/>
</dbReference>
<dbReference type="CDD" id="cd04455">
    <property type="entry name" value="S1_NusA"/>
    <property type="match status" value="1"/>
</dbReference>
<proteinExistence type="inferred from homology"/>
<evidence type="ECO:0000256" key="6">
    <source>
        <dbReference type="ARBA" id="ARBA00023163"/>
    </source>
</evidence>
<dbReference type="Pfam" id="PF26594">
    <property type="entry name" value="KH_NusA_2nd"/>
    <property type="match status" value="1"/>
</dbReference>
<dbReference type="Gene3D" id="3.30.1480.10">
    <property type="entry name" value="NusA, N-terminal domain"/>
    <property type="match status" value="1"/>
</dbReference>
<keyword evidence="6 7" id="KW-0804">Transcription</keyword>
<keyword evidence="4 7" id="KW-0694">RNA-binding</keyword>
<dbReference type="PANTHER" id="PTHR22648:SF0">
    <property type="entry name" value="TRANSCRIPTION TERMINATION_ANTITERMINATION PROTEIN NUSA"/>
    <property type="match status" value="1"/>
</dbReference>
<dbReference type="PROSITE" id="PS50126">
    <property type="entry name" value="S1"/>
    <property type="match status" value="1"/>
</dbReference>
<keyword evidence="5 7" id="KW-0805">Transcription regulation</keyword>
<dbReference type="FunFam" id="2.40.50.140:FF:000058">
    <property type="entry name" value="Transcription termination/antitermination protein NusA"/>
    <property type="match status" value="1"/>
</dbReference>
<dbReference type="NCBIfam" id="TIGR01953">
    <property type="entry name" value="NusA"/>
    <property type="match status" value="1"/>
</dbReference>
<dbReference type="Pfam" id="PF13184">
    <property type="entry name" value="KH_NusA_1st"/>
    <property type="match status" value="1"/>
</dbReference>
<keyword evidence="2 7" id="KW-0963">Cytoplasm</keyword>
<dbReference type="GO" id="GO:0003700">
    <property type="term" value="F:DNA-binding transcription factor activity"/>
    <property type="evidence" value="ECO:0007669"/>
    <property type="project" value="InterPro"/>
</dbReference>
<dbReference type="InterPro" id="IPR010213">
    <property type="entry name" value="TF_NusA"/>
</dbReference>
<dbReference type="Gene3D" id="3.30.300.20">
    <property type="match status" value="2"/>
</dbReference>
<keyword evidence="10" id="KW-1185">Reference proteome</keyword>
<dbReference type="GO" id="GO:0000166">
    <property type="term" value="F:nucleotide binding"/>
    <property type="evidence" value="ECO:0007669"/>
    <property type="project" value="InterPro"/>
</dbReference>
<dbReference type="InterPro" id="IPR004087">
    <property type="entry name" value="KH_dom"/>
</dbReference>
<dbReference type="InterPro" id="IPR013735">
    <property type="entry name" value="TF_NusA_N"/>
</dbReference>
<feature type="domain" description="S1 motif" evidence="8">
    <location>
        <begin position="138"/>
        <end position="203"/>
    </location>
</feature>
<dbReference type="InterPro" id="IPR025249">
    <property type="entry name" value="TF_NusA_KH_1st"/>
</dbReference>
<dbReference type="Pfam" id="PF14520">
    <property type="entry name" value="HHH_5"/>
    <property type="match status" value="1"/>
</dbReference>
<dbReference type="InterPro" id="IPR058582">
    <property type="entry name" value="KH_NusA_2nd"/>
</dbReference>
<dbReference type="InterPro" id="IPR010214">
    <property type="entry name" value="Tscrpt_termin_fac_NusA_C_rpt"/>
</dbReference>
<dbReference type="GO" id="GO:0005829">
    <property type="term" value="C:cytosol"/>
    <property type="evidence" value="ECO:0007669"/>
    <property type="project" value="TreeGrafter"/>
</dbReference>
<evidence type="ECO:0000256" key="5">
    <source>
        <dbReference type="ARBA" id="ARBA00023015"/>
    </source>
</evidence>
<comment type="caution">
    <text evidence="9">The sequence shown here is derived from an EMBL/GenBank/DDBJ whole genome shotgun (WGS) entry which is preliminary data.</text>
</comment>
<dbReference type="InterPro" id="IPR009019">
    <property type="entry name" value="KH_sf_prok-type"/>
</dbReference>
<evidence type="ECO:0000313" key="10">
    <source>
        <dbReference type="Proteomes" id="UP000275461"/>
    </source>
</evidence>
<dbReference type="HAMAP" id="MF_00945_B">
    <property type="entry name" value="NusA_B"/>
    <property type="match status" value="1"/>
</dbReference>
<dbReference type="SUPFAM" id="SSF50249">
    <property type="entry name" value="Nucleic acid-binding proteins"/>
    <property type="match status" value="1"/>
</dbReference>
<dbReference type="GO" id="GO:0031564">
    <property type="term" value="P:transcription antitermination"/>
    <property type="evidence" value="ECO:0007669"/>
    <property type="project" value="UniProtKB-UniRule"/>
</dbReference>
<accession>A0A498C6W4</accession>
<evidence type="ECO:0000313" key="9">
    <source>
        <dbReference type="EMBL" id="RLK50809.1"/>
    </source>
</evidence>
<dbReference type="OrthoDB" id="9807233at2"/>
<evidence type="ECO:0000256" key="3">
    <source>
        <dbReference type="ARBA" id="ARBA00022814"/>
    </source>
</evidence>
<dbReference type="AlphaFoldDB" id="A0A498C6W4"/>
<keyword evidence="3 7" id="KW-0889">Transcription antitermination</keyword>
<dbReference type="FunFam" id="3.30.300.20:FF:000005">
    <property type="entry name" value="Transcription termination/antitermination protein NusA"/>
    <property type="match status" value="1"/>
</dbReference>
<dbReference type="InterPro" id="IPR036555">
    <property type="entry name" value="NusA_N_sf"/>
</dbReference>
<comment type="function">
    <text evidence="7">Participates in both transcription termination and antitermination.</text>
</comment>
<dbReference type="SUPFAM" id="SSF47794">
    <property type="entry name" value="Rad51 N-terminal domain-like"/>
    <property type="match status" value="2"/>
</dbReference>
<evidence type="ECO:0000256" key="2">
    <source>
        <dbReference type="ARBA" id="ARBA00022490"/>
    </source>
</evidence>
<evidence type="ECO:0000256" key="4">
    <source>
        <dbReference type="ARBA" id="ARBA00022884"/>
    </source>
</evidence>
<comment type="subcellular location">
    <subcellularLocation>
        <location evidence="7">Cytoplasm</location>
    </subcellularLocation>
</comment>
<dbReference type="CDD" id="cd02134">
    <property type="entry name" value="KH-II_NusA_rpt1"/>
    <property type="match status" value="1"/>
</dbReference>
<dbReference type="SMART" id="SM00316">
    <property type="entry name" value="S1"/>
    <property type="match status" value="1"/>
</dbReference>
<dbReference type="InterPro" id="IPR012340">
    <property type="entry name" value="NA-bd_OB-fold"/>
</dbReference>
<dbReference type="InterPro" id="IPR015946">
    <property type="entry name" value="KH_dom-like_a/b"/>
</dbReference>
<dbReference type="FunFam" id="3.30.300.20:FF:000002">
    <property type="entry name" value="Transcription termination/antitermination protein NusA"/>
    <property type="match status" value="1"/>
</dbReference>
<dbReference type="Pfam" id="PF08529">
    <property type="entry name" value="NusA_N"/>
    <property type="match status" value="1"/>
</dbReference>
<dbReference type="Proteomes" id="UP000275461">
    <property type="component" value="Unassembled WGS sequence"/>
</dbReference>
<dbReference type="InterPro" id="IPR003029">
    <property type="entry name" value="S1_domain"/>
</dbReference>
<comment type="subunit">
    <text evidence="7">Monomer. Binds directly to the core enzyme of the DNA-dependent RNA polymerase and to nascent RNA.</text>
</comment>
<evidence type="ECO:0000259" key="8">
    <source>
        <dbReference type="PROSITE" id="PS50126"/>
    </source>
</evidence>
<dbReference type="SUPFAM" id="SSF54814">
    <property type="entry name" value="Prokaryotic type KH domain (KH-domain type II)"/>
    <property type="match status" value="2"/>
</dbReference>
<dbReference type="GO" id="GO:0003723">
    <property type="term" value="F:RNA binding"/>
    <property type="evidence" value="ECO:0007669"/>
    <property type="project" value="UniProtKB-UniRule"/>
</dbReference>
<comment type="similarity">
    <text evidence="7">Belongs to the NusA family.</text>
</comment>
<dbReference type="RefSeq" id="WP_121441266.1">
    <property type="nucleotide sequence ID" value="NZ_RCDA01000001.1"/>
</dbReference>
<gene>
    <name evidence="7" type="primary">nusA</name>
    <name evidence="9" type="ORF">DFR31_0716</name>
</gene>
<protein>
    <recommendedName>
        <fullName evidence="7">Transcription termination/antitermination protein NusA</fullName>
    </recommendedName>
</protein>
<dbReference type="SUPFAM" id="SSF69705">
    <property type="entry name" value="Transcription factor NusA, N-terminal domain"/>
    <property type="match status" value="1"/>
</dbReference>
<dbReference type="PANTHER" id="PTHR22648">
    <property type="entry name" value="TRANSCRIPTION TERMINATION FACTOR NUSA"/>
    <property type="match status" value="1"/>
</dbReference>
<organism evidence="9 10">
    <name type="scientific">Alkalispirillum mobile</name>
    <dbReference type="NCBI Taxonomy" id="85925"/>
    <lineage>
        <taxon>Bacteria</taxon>
        <taxon>Pseudomonadati</taxon>
        <taxon>Pseudomonadota</taxon>
        <taxon>Gammaproteobacteria</taxon>
        <taxon>Chromatiales</taxon>
        <taxon>Ectothiorhodospiraceae</taxon>
        <taxon>Alkalispirillum</taxon>
    </lineage>
</organism>